<dbReference type="InterPro" id="IPR035979">
    <property type="entry name" value="RBD_domain_sf"/>
</dbReference>
<dbReference type="Proteomes" id="UP000310189">
    <property type="component" value="Unassembled WGS sequence"/>
</dbReference>
<dbReference type="GO" id="GO:0003723">
    <property type="term" value="F:RNA binding"/>
    <property type="evidence" value="ECO:0007669"/>
    <property type="project" value="UniProtKB-UniRule"/>
</dbReference>
<evidence type="ECO:0000259" key="3">
    <source>
        <dbReference type="PROSITE" id="PS50102"/>
    </source>
</evidence>
<feature type="region of interest" description="Disordered" evidence="2">
    <location>
        <begin position="541"/>
        <end position="583"/>
    </location>
</feature>
<name>A0A4V4LU47_9BASI</name>
<evidence type="ECO:0000256" key="1">
    <source>
        <dbReference type="PROSITE-ProRule" id="PRU00176"/>
    </source>
</evidence>
<keyword evidence="5" id="KW-1185">Reference proteome</keyword>
<dbReference type="OrthoDB" id="410044at2759"/>
<feature type="domain" description="RRM" evidence="3">
    <location>
        <begin position="7"/>
        <end position="86"/>
    </location>
</feature>
<organism evidence="4 5">
    <name type="scientific">Wallemia hederae</name>
    <dbReference type="NCBI Taxonomy" id="1540922"/>
    <lineage>
        <taxon>Eukaryota</taxon>
        <taxon>Fungi</taxon>
        <taxon>Dikarya</taxon>
        <taxon>Basidiomycota</taxon>
        <taxon>Wallemiomycotina</taxon>
        <taxon>Wallemiomycetes</taxon>
        <taxon>Wallemiales</taxon>
        <taxon>Wallemiaceae</taxon>
        <taxon>Wallemia</taxon>
    </lineage>
</organism>
<evidence type="ECO:0000313" key="5">
    <source>
        <dbReference type="Proteomes" id="UP000310189"/>
    </source>
</evidence>
<feature type="compositionally biased region" description="Polar residues" evidence="2">
    <location>
        <begin position="681"/>
        <end position="690"/>
    </location>
</feature>
<evidence type="ECO:0000313" key="4">
    <source>
        <dbReference type="EMBL" id="TIA92873.1"/>
    </source>
</evidence>
<sequence>MKPLPKAALFCANLPDQFTDADLKLQLNQLFSRYGKVHHVKLNRDRQNRLGAFVQFQLSTHADLALNQANRIYLKDRLLRVERARVNRSLRVSQTSLDSAAVEALFKRYGDIESFLTGPVSGPTPEESASQGEYVVRFKYRDDCMSAWFANRQSTTFSLCWAHERHPYSHSHSHTRNTQYSVGDKRSFPPLAPSQPSQAQMDKMTQPQASQQEEQQQQQAQVQSHTQAAQESLERSMASLDLATGASKDHASSAFLATRSESYPEMRDQVQPEAHPHSHPQTHSDTHQQTHTHESPNTPSHFIPSTPQLSPDMNDANQSMETTYPLTPPQPPLYDVRPPRKAMGRGGGQFESRRGGFRRNTGRPPRPNNGKRHYLNMRYMDNPAAAATGNTSSESGATAAANTGTLAGYYHPSYSGQNMNQGYYPQSAPTFIPYPQPQAINFGQPIMTYPYPMQPQGKSDGSPASADKMMGGGVGGVGAYAVGGQQGMGVAMGHPGIAQGMRGGYMAVTPDMHGMAPLRATGFMTTNAGLVPLYSPQDLERWNEGHGTGAGAGALTGSGAMAQTQPMKEDNKDDASGNGGAAPLAAISAPAHAPVTLQQYPLLQQPQPQHLMNVGLGLETGGMSMGIAPNTKNVNVGGSGGGVHPPRFFGISPPHHPASHSNPPNTSAAQPYEDWDGDNAGASTAVQPQSSHEHDPTSHAHAPLTATYYDQQGQPHQSFTTGPPGHTPAMCGY</sequence>
<accession>A0A4V4LU47</accession>
<reference evidence="4 5" key="1">
    <citation type="submission" date="2019-03" db="EMBL/GenBank/DDBJ databases">
        <title>Sequencing 23 genomes of Wallemia ichthyophaga.</title>
        <authorList>
            <person name="Gostincar C."/>
        </authorList>
    </citation>
    <scope>NUCLEOTIDE SEQUENCE [LARGE SCALE GENOMIC DNA]</scope>
    <source>
        <strain evidence="4 5">EXF-5753</strain>
    </source>
</reference>
<proteinExistence type="predicted"/>
<dbReference type="InterPro" id="IPR000504">
    <property type="entry name" value="RRM_dom"/>
</dbReference>
<dbReference type="SUPFAM" id="SSF54928">
    <property type="entry name" value="RNA-binding domain, RBD"/>
    <property type="match status" value="1"/>
</dbReference>
<dbReference type="PROSITE" id="PS50102">
    <property type="entry name" value="RRM"/>
    <property type="match status" value="1"/>
</dbReference>
<dbReference type="EMBL" id="SPNW01000004">
    <property type="protein sequence ID" value="TIA92873.1"/>
    <property type="molecule type" value="Genomic_DNA"/>
</dbReference>
<evidence type="ECO:0000256" key="2">
    <source>
        <dbReference type="SAM" id="MobiDB-lite"/>
    </source>
</evidence>
<feature type="compositionally biased region" description="Polar residues" evidence="2">
    <location>
        <begin position="295"/>
        <end position="321"/>
    </location>
</feature>
<dbReference type="AlphaFoldDB" id="A0A4V4LU47"/>
<dbReference type="SMART" id="SM00360">
    <property type="entry name" value="RRM"/>
    <property type="match status" value="1"/>
</dbReference>
<feature type="compositionally biased region" description="Low complexity" evidence="2">
    <location>
        <begin position="194"/>
        <end position="230"/>
    </location>
</feature>
<gene>
    <name evidence="4" type="ORF">E3P99_00349</name>
</gene>
<dbReference type="Pfam" id="PF00076">
    <property type="entry name" value="RRM_1"/>
    <property type="match status" value="1"/>
</dbReference>
<feature type="compositionally biased region" description="Low complexity" evidence="2">
    <location>
        <begin position="659"/>
        <end position="669"/>
    </location>
</feature>
<feature type="region of interest" description="Disordered" evidence="2">
    <location>
        <begin position="168"/>
        <end position="232"/>
    </location>
</feature>
<comment type="caution">
    <text evidence="4">The sequence shown here is derived from an EMBL/GenBank/DDBJ whole genome shotgun (WGS) entry which is preliminary data.</text>
</comment>
<feature type="compositionally biased region" description="Basic and acidic residues" evidence="2">
    <location>
        <begin position="264"/>
        <end position="294"/>
    </location>
</feature>
<feature type="region of interest" description="Disordered" evidence="2">
    <location>
        <begin position="713"/>
        <end position="733"/>
    </location>
</feature>
<protein>
    <recommendedName>
        <fullName evidence="3">RRM domain-containing protein</fullName>
    </recommendedName>
</protein>
<feature type="compositionally biased region" description="Gly residues" evidence="2">
    <location>
        <begin position="546"/>
        <end position="556"/>
    </location>
</feature>
<dbReference type="InterPro" id="IPR012677">
    <property type="entry name" value="Nucleotide-bd_a/b_plait_sf"/>
</dbReference>
<feature type="region of interest" description="Disordered" evidence="2">
    <location>
        <begin position="264"/>
        <end position="373"/>
    </location>
</feature>
<dbReference type="Gene3D" id="3.30.70.330">
    <property type="match status" value="1"/>
</dbReference>
<keyword evidence="1" id="KW-0694">RNA-binding</keyword>
<feature type="region of interest" description="Disordered" evidence="2">
    <location>
        <begin position="629"/>
        <end position="700"/>
    </location>
</feature>